<evidence type="ECO:0008006" key="3">
    <source>
        <dbReference type="Google" id="ProtNLM"/>
    </source>
</evidence>
<name>A0A5S4FEV3_9ACTN</name>
<gene>
    <name evidence="1" type="ORF">ETD86_23745</name>
</gene>
<keyword evidence="2" id="KW-1185">Reference proteome</keyword>
<dbReference type="AlphaFoldDB" id="A0A5S4FEV3"/>
<proteinExistence type="predicted"/>
<dbReference type="InterPro" id="IPR011322">
    <property type="entry name" value="N-reg_PII-like_a/b"/>
</dbReference>
<accession>A0A5S4FEV3</accession>
<evidence type="ECO:0000313" key="2">
    <source>
        <dbReference type="Proteomes" id="UP000309128"/>
    </source>
</evidence>
<evidence type="ECO:0000313" key="1">
    <source>
        <dbReference type="EMBL" id="TMR17070.1"/>
    </source>
</evidence>
<comment type="caution">
    <text evidence="1">The sequence shown here is derived from an EMBL/GenBank/DDBJ whole genome shotgun (WGS) entry which is preliminary data.</text>
</comment>
<sequence>MARLIEVRATIAGRTKAAAIANGILRAGLATSIDIEQVPHPSISAWQLTLITTVQHAETLEQHIRGSGEVGPIVSRPVAHDVDDYPDWLTNQS</sequence>
<dbReference type="OrthoDB" id="3541583at2"/>
<protein>
    <recommendedName>
        <fullName evidence="3">Divalent-cation tolerance protein CutA</fullName>
    </recommendedName>
</protein>
<dbReference type="RefSeq" id="WP_138668362.1">
    <property type="nucleotide sequence ID" value="NZ_VCKY01000082.1"/>
</dbReference>
<organism evidence="1 2">
    <name type="scientific">Nonomuraea turkmeniaca</name>
    <dbReference type="NCBI Taxonomy" id="103838"/>
    <lineage>
        <taxon>Bacteria</taxon>
        <taxon>Bacillati</taxon>
        <taxon>Actinomycetota</taxon>
        <taxon>Actinomycetes</taxon>
        <taxon>Streptosporangiales</taxon>
        <taxon>Streptosporangiaceae</taxon>
        <taxon>Nonomuraea</taxon>
    </lineage>
</organism>
<dbReference type="Proteomes" id="UP000309128">
    <property type="component" value="Unassembled WGS sequence"/>
</dbReference>
<dbReference type="EMBL" id="VCKY01000082">
    <property type="protein sequence ID" value="TMR17070.1"/>
    <property type="molecule type" value="Genomic_DNA"/>
</dbReference>
<dbReference type="SUPFAM" id="SSF54913">
    <property type="entry name" value="GlnB-like"/>
    <property type="match status" value="1"/>
</dbReference>
<reference evidence="1 2" key="1">
    <citation type="submission" date="2019-05" db="EMBL/GenBank/DDBJ databases">
        <title>Draft genome sequence of Nonomuraea turkmeniaca DSM 43926.</title>
        <authorList>
            <person name="Saricaoglu S."/>
            <person name="Isik K."/>
        </authorList>
    </citation>
    <scope>NUCLEOTIDE SEQUENCE [LARGE SCALE GENOMIC DNA]</scope>
    <source>
        <strain evidence="1 2">DSM 43926</strain>
    </source>
</reference>